<dbReference type="RefSeq" id="WP_280574827.1">
    <property type="nucleotide sequence ID" value="NZ_JARXRM010000035.1"/>
</dbReference>
<evidence type="ECO:0000256" key="1">
    <source>
        <dbReference type="SAM" id="MobiDB-lite"/>
    </source>
</evidence>
<dbReference type="Proteomes" id="UP001156940">
    <property type="component" value="Unassembled WGS sequence"/>
</dbReference>
<feature type="region of interest" description="Disordered" evidence="1">
    <location>
        <begin position="1"/>
        <end position="40"/>
    </location>
</feature>
<comment type="caution">
    <text evidence="2">The sequence shown here is derived from an EMBL/GenBank/DDBJ whole genome shotgun (WGS) entry which is preliminary data.</text>
</comment>
<gene>
    <name evidence="2" type="ORF">QFW77_11420</name>
</gene>
<name>A0ABT6J9U9_9GAMM</name>
<evidence type="ECO:0000313" key="3">
    <source>
        <dbReference type="Proteomes" id="UP001156940"/>
    </source>
</evidence>
<proteinExistence type="predicted"/>
<sequence length="175" mass="18193">MALLAGCSEPEPVQDAGLDEAPPAAEREVAEPGDSADADDAAVGAVVIAPMPPPPAETDTNEIPVDVIMITPAPHLGQAVTGTVEVAEVPFDRGFWIEKNGQRMFAMIAQSPNMEDEVHVEAGQTLRLAGVVYSSELASDIAGEVEPGAMEAIAGQPAFLLVDARNISVIDAPER</sequence>
<organism evidence="2 3">
    <name type="scientific">Luteimonas endophytica</name>
    <dbReference type="NCBI Taxonomy" id="3042023"/>
    <lineage>
        <taxon>Bacteria</taxon>
        <taxon>Pseudomonadati</taxon>
        <taxon>Pseudomonadota</taxon>
        <taxon>Gammaproteobacteria</taxon>
        <taxon>Lysobacterales</taxon>
        <taxon>Lysobacteraceae</taxon>
        <taxon>Luteimonas</taxon>
    </lineage>
</organism>
<protein>
    <submittedName>
        <fullName evidence="2">Uncharacterized protein</fullName>
    </submittedName>
</protein>
<keyword evidence="3" id="KW-1185">Reference proteome</keyword>
<evidence type="ECO:0000313" key="2">
    <source>
        <dbReference type="EMBL" id="MDH5823596.1"/>
    </source>
</evidence>
<accession>A0ABT6J9U9</accession>
<dbReference type="EMBL" id="JARXRM010000035">
    <property type="protein sequence ID" value="MDH5823596.1"/>
    <property type="molecule type" value="Genomic_DNA"/>
</dbReference>
<reference evidence="2 3" key="1">
    <citation type="submission" date="2023-04" db="EMBL/GenBank/DDBJ databases">
        <title>Luteimonas endophyticus RD2P54.</title>
        <authorList>
            <person name="Sun J.-Q."/>
        </authorList>
    </citation>
    <scope>NUCLEOTIDE SEQUENCE [LARGE SCALE GENOMIC DNA]</scope>
    <source>
        <strain evidence="2 3">RD2P54</strain>
    </source>
</reference>